<evidence type="ECO:0008006" key="4">
    <source>
        <dbReference type="Google" id="ProtNLM"/>
    </source>
</evidence>
<keyword evidence="3" id="KW-1185">Reference proteome</keyword>
<gene>
    <name evidence="2" type="ORF">NSPZN2_11493</name>
</gene>
<evidence type="ECO:0000313" key="3">
    <source>
        <dbReference type="Proteomes" id="UP000675880"/>
    </source>
</evidence>
<protein>
    <recommendedName>
        <fullName evidence="4">YbhB/YbcL family Raf kinase inhibitor-like protein</fullName>
    </recommendedName>
</protein>
<evidence type="ECO:0000313" key="2">
    <source>
        <dbReference type="EMBL" id="CAE6716882.1"/>
    </source>
</evidence>
<evidence type="ECO:0000256" key="1">
    <source>
        <dbReference type="SAM" id="SignalP"/>
    </source>
</evidence>
<keyword evidence="1" id="KW-0732">Signal</keyword>
<proteinExistence type="predicted"/>
<comment type="caution">
    <text evidence="2">The sequence shown here is derived from an EMBL/GenBank/DDBJ whole genome shotgun (WGS) entry which is preliminary data.</text>
</comment>
<dbReference type="EMBL" id="CAJNBJ010000001">
    <property type="protein sequence ID" value="CAE6716882.1"/>
    <property type="molecule type" value="Genomic_DNA"/>
</dbReference>
<dbReference type="RefSeq" id="WP_213041228.1">
    <property type="nucleotide sequence ID" value="NZ_CAJNBJ010000001.1"/>
</dbReference>
<sequence length="170" mass="17819">MNRVGILAALAVSSVVGLLTAGVSMAADAPAGGGPSEITTGSGKFFKGEPTNTLKGRVWSQWADNPDGEILFGIQYWNTGDPASGEGGGRSSTSMDVKPPDPLFTCCAWGYTGGTDKNNPYAGWHHAQTTVRLAVKDKGLMDQIIKASQELVAMEVTLDGRTITGFKVLK</sequence>
<dbReference type="Proteomes" id="UP000675880">
    <property type="component" value="Unassembled WGS sequence"/>
</dbReference>
<organism evidence="2 3">
    <name type="scientific">Nitrospira defluvii</name>
    <dbReference type="NCBI Taxonomy" id="330214"/>
    <lineage>
        <taxon>Bacteria</taxon>
        <taxon>Pseudomonadati</taxon>
        <taxon>Nitrospirota</taxon>
        <taxon>Nitrospiria</taxon>
        <taxon>Nitrospirales</taxon>
        <taxon>Nitrospiraceae</taxon>
        <taxon>Nitrospira</taxon>
    </lineage>
</organism>
<reference evidence="2 3" key="1">
    <citation type="submission" date="2021-02" db="EMBL/GenBank/DDBJ databases">
        <authorList>
            <person name="Han P."/>
        </authorList>
    </citation>
    <scope>NUCLEOTIDE SEQUENCE [LARGE SCALE GENOMIC DNA]</scope>
    <source>
        <strain evidence="2">Candidatus Nitrospira sp. ZN2</strain>
    </source>
</reference>
<accession>A0ABN7L092</accession>
<feature type="signal peptide" evidence="1">
    <location>
        <begin position="1"/>
        <end position="26"/>
    </location>
</feature>
<feature type="chain" id="PRO_5045668209" description="YbhB/YbcL family Raf kinase inhibitor-like protein" evidence="1">
    <location>
        <begin position="27"/>
        <end position="170"/>
    </location>
</feature>
<name>A0ABN7L092_9BACT</name>